<organism evidence="2 3">
    <name type="scientific">Leptolyngbya boryana NIES-2135</name>
    <dbReference type="NCBI Taxonomy" id="1973484"/>
    <lineage>
        <taxon>Bacteria</taxon>
        <taxon>Bacillati</taxon>
        <taxon>Cyanobacteriota</taxon>
        <taxon>Cyanophyceae</taxon>
        <taxon>Leptolyngbyales</taxon>
        <taxon>Leptolyngbyaceae</taxon>
        <taxon>Leptolyngbya group</taxon>
        <taxon>Leptolyngbya</taxon>
    </lineage>
</organism>
<protein>
    <submittedName>
        <fullName evidence="2">Uncharacterized protein</fullName>
    </submittedName>
</protein>
<dbReference type="EMBL" id="AP018204">
    <property type="protein sequence ID" value="BAY59443.1"/>
    <property type="molecule type" value="Genomic_DNA"/>
</dbReference>
<evidence type="ECO:0000313" key="3">
    <source>
        <dbReference type="Proteomes" id="UP000217895"/>
    </source>
</evidence>
<feature type="transmembrane region" description="Helical" evidence="1">
    <location>
        <begin position="21"/>
        <end position="48"/>
    </location>
</feature>
<evidence type="ECO:0000256" key="1">
    <source>
        <dbReference type="SAM" id="Phobius"/>
    </source>
</evidence>
<feature type="transmembrane region" description="Helical" evidence="1">
    <location>
        <begin position="73"/>
        <end position="98"/>
    </location>
</feature>
<gene>
    <name evidence="2" type="ORF">NIES2135_63200</name>
</gene>
<reference evidence="2 3" key="1">
    <citation type="submission" date="2017-06" db="EMBL/GenBank/DDBJ databases">
        <title>Genome sequencing of cyanobaciteial culture collection at National Institute for Environmental Studies (NIES).</title>
        <authorList>
            <person name="Hirose Y."/>
            <person name="Shimura Y."/>
            <person name="Fujisawa T."/>
            <person name="Nakamura Y."/>
            <person name="Kawachi M."/>
        </authorList>
    </citation>
    <scope>NUCLEOTIDE SEQUENCE [LARGE SCALE GENOMIC DNA]</scope>
    <source>
        <strain evidence="2 3">NIES-2135</strain>
        <plasmid evidence="3">Plasmid Plasmid1 dna</plasmid>
    </source>
</reference>
<accession>A0A1Z4JS02</accession>
<evidence type="ECO:0000313" key="2">
    <source>
        <dbReference type="EMBL" id="BAY59443.1"/>
    </source>
</evidence>
<keyword evidence="1" id="KW-0472">Membrane</keyword>
<dbReference type="Proteomes" id="UP000217895">
    <property type="component" value="Plasmid Plasmid1 dna"/>
</dbReference>
<dbReference type="Pfam" id="PF18926">
    <property type="entry name" value="DUF5676"/>
    <property type="match status" value="1"/>
</dbReference>
<sequence>MTMHTYDHEERHLTRNTSTRLRVRSLAFAVGVATGFAYLLCILFIALAPQAAMRFFSYILHADLSGIMRTVNFGSFVAGLLFWLIAPALYAALVARFYNSFSTR</sequence>
<keyword evidence="1" id="KW-1133">Transmembrane helix</keyword>
<dbReference type="InterPro" id="IPR044020">
    <property type="entry name" value="DUF5676"/>
</dbReference>
<name>A0A1Z4JS02_LEPBY</name>
<proteinExistence type="predicted"/>
<keyword evidence="1" id="KW-0812">Transmembrane</keyword>
<keyword evidence="3" id="KW-1185">Reference proteome</keyword>
<keyword evidence="2" id="KW-0614">Plasmid</keyword>
<geneLocation type="plasmid" evidence="2">
    <name>plasmid1</name>
</geneLocation>
<dbReference type="AlphaFoldDB" id="A0A1Z4JS02"/>